<dbReference type="InterPro" id="IPR013657">
    <property type="entry name" value="SCL35B1-4/HUT1"/>
</dbReference>
<feature type="transmembrane region" description="Helical" evidence="8">
    <location>
        <begin position="6"/>
        <end position="23"/>
    </location>
</feature>
<dbReference type="PANTHER" id="PTHR10778:SF10">
    <property type="entry name" value="SOLUTE CARRIER FAMILY 35 MEMBER B1"/>
    <property type="match status" value="1"/>
</dbReference>
<feature type="transmembrane region" description="Helical" evidence="8">
    <location>
        <begin position="273"/>
        <end position="294"/>
    </location>
</feature>
<keyword evidence="10" id="KW-1185">Reference proteome</keyword>
<reference evidence="9 10" key="1">
    <citation type="submission" date="2016-04" db="EMBL/GenBank/DDBJ databases">
        <title>The genome of Intoshia linei affirms orthonectids as highly simplified spiralians.</title>
        <authorList>
            <person name="Mikhailov K.V."/>
            <person name="Slusarev G.S."/>
            <person name="Nikitin M.A."/>
            <person name="Logacheva M.D."/>
            <person name="Penin A."/>
            <person name="Aleoshin V."/>
            <person name="Panchin Y.V."/>
        </authorList>
    </citation>
    <scope>NUCLEOTIDE SEQUENCE [LARGE SCALE GENOMIC DNA]</scope>
    <source>
        <strain evidence="9">Intl2013</strain>
        <tissue evidence="9">Whole animal</tissue>
    </source>
</reference>
<sequence>MESVNIRYLLICFCGIFISYLLFGLEQEKITKTKYGPNKDKFVYFIPLVFIQCMTNVVFARIVNFLFPPNEKSKNHNFSKKHQTLFSAMSLTYIGAMLASNTALKFIDYPSQVVGKSLKPICVLMMGAIFARKKYSLKKIMYILTIVCGVILFISNRFDHTMHQKSFDLNFGHILLIISLLLDGATGSLQHKLRDSWILHGEPTVAGHQIMLYVNMWATIFMSIVLWYSATLTPFLNFIVQNNFIIPTIITWAISSSIGQIFVFMAVEKIGPLYCSIITTTRKLFTILLSVLLYRNPMTNSQWFGTFLVFVGLFMDLLPQNSLN</sequence>
<organism evidence="9 10">
    <name type="scientific">Intoshia linei</name>
    <dbReference type="NCBI Taxonomy" id="1819745"/>
    <lineage>
        <taxon>Eukaryota</taxon>
        <taxon>Metazoa</taxon>
        <taxon>Spiralia</taxon>
        <taxon>Lophotrochozoa</taxon>
        <taxon>Mesozoa</taxon>
        <taxon>Orthonectida</taxon>
        <taxon>Rhopaluridae</taxon>
        <taxon>Intoshia</taxon>
    </lineage>
</organism>
<feature type="transmembrane region" description="Helical" evidence="8">
    <location>
        <begin position="244"/>
        <end position="266"/>
    </location>
</feature>
<keyword evidence="3" id="KW-0813">Transport</keyword>
<dbReference type="GO" id="GO:0005459">
    <property type="term" value="F:UDP-galactose transmembrane transporter activity"/>
    <property type="evidence" value="ECO:0007669"/>
    <property type="project" value="TreeGrafter"/>
</dbReference>
<gene>
    <name evidence="9" type="ORF">A3Q56_03938</name>
</gene>
<feature type="transmembrane region" description="Helical" evidence="8">
    <location>
        <begin position="140"/>
        <end position="158"/>
    </location>
</feature>
<dbReference type="GO" id="GO:0005789">
    <property type="term" value="C:endoplasmic reticulum membrane"/>
    <property type="evidence" value="ECO:0007669"/>
    <property type="project" value="UniProtKB-SubCell"/>
</dbReference>
<dbReference type="PANTHER" id="PTHR10778">
    <property type="entry name" value="SOLUTE CARRIER FAMILY 35 MEMBER B"/>
    <property type="match status" value="1"/>
</dbReference>
<evidence type="ECO:0000313" key="9">
    <source>
        <dbReference type="EMBL" id="OAF68332.1"/>
    </source>
</evidence>
<evidence type="ECO:0000256" key="2">
    <source>
        <dbReference type="ARBA" id="ARBA00010694"/>
    </source>
</evidence>
<dbReference type="EMBL" id="LWCA01000465">
    <property type="protein sequence ID" value="OAF68332.1"/>
    <property type="molecule type" value="Genomic_DNA"/>
</dbReference>
<evidence type="ECO:0000256" key="8">
    <source>
        <dbReference type="SAM" id="Phobius"/>
    </source>
</evidence>
<evidence type="ECO:0000313" key="10">
    <source>
        <dbReference type="Proteomes" id="UP000078046"/>
    </source>
</evidence>
<dbReference type="OrthoDB" id="78344at2759"/>
<feature type="transmembrane region" description="Helical" evidence="8">
    <location>
        <begin position="210"/>
        <end position="229"/>
    </location>
</feature>
<proteinExistence type="inferred from homology"/>
<feature type="transmembrane region" description="Helical" evidence="8">
    <location>
        <begin position="170"/>
        <end position="189"/>
    </location>
</feature>
<keyword evidence="4 8" id="KW-0812">Transmembrane</keyword>
<dbReference type="SUPFAM" id="SSF103481">
    <property type="entry name" value="Multidrug resistance efflux transporter EmrE"/>
    <property type="match status" value="2"/>
</dbReference>
<protein>
    <submittedName>
        <fullName evidence="9">UDP-galactose transporter 1</fullName>
    </submittedName>
</protein>
<comment type="similarity">
    <text evidence="2">Belongs to the nucleotide-sugar transporter family. SLC35B subfamily.</text>
</comment>
<keyword evidence="6 8" id="KW-1133">Transmembrane helix</keyword>
<dbReference type="GO" id="GO:0005460">
    <property type="term" value="F:UDP-glucose transmembrane transporter activity"/>
    <property type="evidence" value="ECO:0007669"/>
    <property type="project" value="TreeGrafter"/>
</dbReference>
<feature type="transmembrane region" description="Helical" evidence="8">
    <location>
        <begin position="44"/>
        <end position="67"/>
    </location>
</feature>
<name>A0A177B3M0_9BILA</name>
<evidence type="ECO:0000256" key="6">
    <source>
        <dbReference type="ARBA" id="ARBA00022989"/>
    </source>
</evidence>
<feature type="non-terminal residue" evidence="9">
    <location>
        <position position="324"/>
    </location>
</feature>
<comment type="caution">
    <text evidence="9">The sequence shown here is derived from an EMBL/GenBank/DDBJ whole genome shotgun (WGS) entry which is preliminary data.</text>
</comment>
<evidence type="ECO:0000256" key="4">
    <source>
        <dbReference type="ARBA" id="ARBA00022692"/>
    </source>
</evidence>
<dbReference type="Pfam" id="PF08449">
    <property type="entry name" value="UAA"/>
    <property type="match status" value="1"/>
</dbReference>
<dbReference type="GO" id="GO:0000139">
    <property type="term" value="C:Golgi membrane"/>
    <property type="evidence" value="ECO:0007669"/>
    <property type="project" value="TreeGrafter"/>
</dbReference>
<evidence type="ECO:0000256" key="1">
    <source>
        <dbReference type="ARBA" id="ARBA00004477"/>
    </source>
</evidence>
<evidence type="ECO:0000256" key="3">
    <source>
        <dbReference type="ARBA" id="ARBA00022448"/>
    </source>
</evidence>
<feature type="transmembrane region" description="Helical" evidence="8">
    <location>
        <begin position="300"/>
        <end position="318"/>
    </location>
</feature>
<dbReference type="Proteomes" id="UP000078046">
    <property type="component" value="Unassembled WGS sequence"/>
</dbReference>
<keyword evidence="7 8" id="KW-0472">Membrane</keyword>
<evidence type="ECO:0000256" key="7">
    <source>
        <dbReference type="ARBA" id="ARBA00023136"/>
    </source>
</evidence>
<comment type="subcellular location">
    <subcellularLocation>
        <location evidence="1">Endoplasmic reticulum membrane</location>
        <topology evidence="1">Multi-pass membrane protein</topology>
    </subcellularLocation>
</comment>
<dbReference type="AlphaFoldDB" id="A0A177B3M0"/>
<feature type="transmembrane region" description="Helical" evidence="8">
    <location>
        <begin position="87"/>
        <end position="107"/>
    </location>
</feature>
<dbReference type="InterPro" id="IPR037185">
    <property type="entry name" value="EmrE-like"/>
</dbReference>
<evidence type="ECO:0000256" key="5">
    <source>
        <dbReference type="ARBA" id="ARBA00022824"/>
    </source>
</evidence>
<accession>A0A177B3M0</accession>
<keyword evidence="5" id="KW-0256">Endoplasmic reticulum</keyword>